<gene>
    <name evidence="1" type="ORF">LPTSP4_03490</name>
</gene>
<reference evidence="1 2" key="1">
    <citation type="submission" date="2018-02" db="EMBL/GenBank/DDBJ databases">
        <title>Novel Leptospira species isolated from soil and water in Japan.</title>
        <authorList>
            <person name="Nakao R."/>
            <person name="Masuzawa T."/>
        </authorList>
    </citation>
    <scope>NUCLEOTIDE SEQUENCE [LARGE SCALE GENOMIC DNA]</scope>
    <source>
        <strain evidence="1 2">YH101</strain>
    </source>
</reference>
<proteinExistence type="predicted"/>
<dbReference type="InterPro" id="IPR024078">
    <property type="entry name" value="LmbE-like_dom_sf"/>
</dbReference>
<dbReference type="EMBL" id="BFBB01000002">
    <property type="protein sequence ID" value="GBF48849.1"/>
    <property type="molecule type" value="Genomic_DNA"/>
</dbReference>
<evidence type="ECO:0000313" key="2">
    <source>
        <dbReference type="Proteomes" id="UP000245133"/>
    </source>
</evidence>
<evidence type="ECO:0000313" key="1">
    <source>
        <dbReference type="EMBL" id="GBF48849.1"/>
    </source>
</evidence>
<dbReference type="RefSeq" id="WP_108973089.1">
    <property type="nucleotide sequence ID" value="NZ_BFBB01000002.1"/>
</dbReference>
<dbReference type="OrthoDB" id="128519at2"/>
<sequence>MHDIYLLAHQDDELFYLPSLVHNSNITNSLFYFLTDGSFYGANPIERDLETIRVLTSIGVPEKNVIFLHEELPILDTKLVHSLEIVFNYLSKSFKKLEVANLFTLDWEGGHPDHDACFLLGAALSKTFKKDNFFSIPLYNAFESRKPFFKVMRPIRKSNELLRIKIPFRVACKVLFLIKNYRSQWKSWLGLFPFVFIQILINRSIVLLRNQPGWVCERPHQSELYYEMRNWIQYDQFIDAAHPFLKKHNLVR</sequence>
<keyword evidence="2" id="KW-1185">Reference proteome</keyword>
<comment type="caution">
    <text evidence="1">The sequence shown here is derived from an EMBL/GenBank/DDBJ whole genome shotgun (WGS) entry which is preliminary data.</text>
</comment>
<name>A0A2P2DW37_9LEPT</name>
<dbReference type="AlphaFoldDB" id="A0A2P2DW37"/>
<protein>
    <submittedName>
        <fullName evidence="1">GlcNAc-PI de-N-acetylase family</fullName>
    </submittedName>
</protein>
<dbReference type="SUPFAM" id="SSF102588">
    <property type="entry name" value="LmbE-like"/>
    <property type="match status" value="1"/>
</dbReference>
<accession>A0A2P2DW37</accession>
<organism evidence="1 2">
    <name type="scientific">Leptospira ryugenii</name>
    <dbReference type="NCBI Taxonomy" id="1917863"/>
    <lineage>
        <taxon>Bacteria</taxon>
        <taxon>Pseudomonadati</taxon>
        <taxon>Spirochaetota</taxon>
        <taxon>Spirochaetia</taxon>
        <taxon>Leptospirales</taxon>
        <taxon>Leptospiraceae</taxon>
        <taxon>Leptospira</taxon>
    </lineage>
</organism>
<dbReference type="Proteomes" id="UP000245133">
    <property type="component" value="Unassembled WGS sequence"/>
</dbReference>
<dbReference type="Gene3D" id="3.40.50.10320">
    <property type="entry name" value="LmbE-like"/>
    <property type="match status" value="1"/>
</dbReference>